<comment type="caution">
    <text evidence="4">The sequence shown here is derived from an EMBL/GenBank/DDBJ whole genome shotgun (WGS) entry which is preliminary data.</text>
</comment>
<dbReference type="SUPFAM" id="SSF49464">
    <property type="entry name" value="Carboxypeptidase regulatory domain-like"/>
    <property type="match status" value="1"/>
</dbReference>
<dbReference type="InterPro" id="IPR008969">
    <property type="entry name" value="CarboxyPept-like_regulatory"/>
</dbReference>
<dbReference type="RefSeq" id="WP_345233927.1">
    <property type="nucleotide sequence ID" value="NZ_BAABIQ010000043.1"/>
</dbReference>
<evidence type="ECO:0000313" key="5">
    <source>
        <dbReference type="Proteomes" id="UP001501411"/>
    </source>
</evidence>
<dbReference type="EMBL" id="BAABIQ010000043">
    <property type="protein sequence ID" value="GAA4803544.1"/>
    <property type="molecule type" value="Genomic_DNA"/>
</dbReference>
<organism evidence="4 5">
    <name type="scientific">Olivibacter ginsenosidimutans</name>
    <dbReference type="NCBI Taxonomy" id="1176537"/>
    <lineage>
        <taxon>Bacteria</taxon>
        <taxon>Pseudomonadati</taxon>
        <taxon>Bacteroidota</taxon>
        <taxon>Sphingobacteriia</taxon>
        <taxon>Sphingobacteriales</taxon>
        <taxon>Sphingobacteriaceae</taxon>
        <taxon>Olivibacter</taxon>
    </lineage>
</organism>
<accession>A0ABP9C4J0</accession>
<protein>
    <submittedName>
        <fullName evidence="4">TonB-dependent receptor</fullName>
    </submittedName>
</protein>
<gene>
    <name evidence="4" type="ORF">GCM10023231_35700</name>
</gene>
<keyword evidence="4" id="KW-0675">Receptor</keyword>
<evidence type="ECO:0000256" key="1">
    <source>
        <dbReference type="SAM" id="MobiDB-lite"/>
    </source>
</evidence>
<evidence type="ECO:0000256" key="2">
    <source>
        <dbReference type="SAM" id="SignalP"/>
    </source>
</evidence>
<dbReference type="Proteomes" id="UP001501411">
    <property type="component" value="Unassembled WGS sequence"/>
</dbReference>
<feature type="region of interest" description="Disordered" evidence="1">
    <location>
        <begin position="934"/>
        <end position="969"/>
    </location>
</feature>
<feature type="domain" description="Outer membrane protein beta-barrel" evidence="3">
    <location>
        <begin position="468"/>
        <end position="925"/>
    </location>
</feature>
<reference evidence="5" key="1">
    <citation type="journal article" date="2019" name="Int. J. Syst. Evol. Microbiol.">
        <title>The Global Catalogue of Microorganisms (GCM) 10K type strain sequencing project: providing services to taxonomists for standard genome sequencing and annotation.</title>
        <authorList>
            <consortium name="The Broad Institute Genomics Platform"/>
            <consortium name="The Broad Institute Genome Sequencing Center for Infectious Disease"/>
            <person name="Wu L."/>
            <person name="Ma J."/>
        </authorList>
    </citation>
    <scope>NUCLEOTIDE SEQUENCE [LARGE SCALE GENOMIC DNA]</scope>
    <source>
        <strain evidence="5">JCM 18200</strain>
    </source>
</reference>
<keyword evidence="5" id="KW-1185">Reference proteome</keyword>
<feature type="chain" id="PRO_5045157165" evidence="2">
    <location>
        <begin position="31"/>
        <end position="969"/>
    </location>
</feature>
<evidence type="ECO:0000259" key="3">
    <source>
        <dbReference type="Pfam" id="PF14905"/>
    </source>
</evidence>
<sequence length="969" mass="107678">MILTKTKTSVFLAALVALILFIGGTTTAIAQTGKTVSGILQDSTGLSVIAASVKLTSPLDTLQASSDTEGHFYFKNVKANEFKLLITSLGFQPLSKNLSFEGKDQLEIPPLTMRFESQVLDVVNVTGGTLITMKEDTVEYNAKDYKVRPNAMTEELIKKLDGVEVDKDGNVQAQGESVTRVRINGKDFFGGDVKTATKNLPADIIEKIQIVDDYGDQANLTGNKTGDPEKVLNITIDEKNNNGNFGQVGAGMGTKPEDENNYRYQIGGMYNSFTGSRQLSVIANMNNNNNQAFDFNARGGGARRMPGGGTRRMGGGFGGPGGFGGGSNGLTDSYSAGFNYRKDFNDKWTMYGNYSYNHSDNTVVSSSLQQDFFSDSTALSNINSLSNAISNNHRFDWNVEYKPNDKIFVKVSPTLSIGNNNSYSDELTDQRLQFEQTDKPEIATNISSIYKSKTNTPNYGLSGLFNYKLNDEGRNLFVNFSANSGKTKQDQDRITNSFNNEGGNADSTYLRQLIDLDNKGVNGGTSVSYIEPLTDKSNLEFSYDFNFANYDNDRLTYNVDQLGNQSYDPLSSNQYDYTFTTHKAGVTYRYRTDKIVYQLGATVLPTRLSGNTVLSGESLSFSRNGFYFVPVARFEYKASRTRSFSAEYRGNANEPSFSQLQPITDISNPRFPVTGNPDLAAEFNHTLRMRYRNFDFQSGNIFFAMLNANVTQDKITTNRITRVDSLGLVQETHYLNTDGNYNVNGFYNYGKPFNNRKYVVTLRGRASFNNNVAYVNDAENVAKNWELNQGLNVQINPADWLEVRPGVDFTYNTTKNSLQGTNNQNVSTWATSLWGNIFITPTLLWNFDVAKTSNSGYSNNVGANPLIINTFLEKQFFKNKNGMLRLQAFDLLNEQVSISRSVTENRISDSRTNRLARYFMLSFTYKFQKFAGRAGGAMPDEGRERWRGGDRPMGGPPMGGPGEGRSQGF</sequence>
<keyword evidence="2" id="KW-0732">Signal</keyword>
<name>A0ABP9C4J0_9SPHI</name>
<evidence type="ECO:0000313" key="4">
    <source>
        <dbReference type="EMBL" id="GAA4803544.1"/>
    </source>
</evidence>
<dbReference type="InterPro" id="IPR041700">
    <property type="entry name" value="OMP_b-brl_3"/>
</dbReference>
<proteinExistence type="predicted"/>
<dbReference type="SUPFAM" id="SSF56935">
    <property type="entry name" value="Porins"/>
    <property type="match status" value="1"/>
</dbReference>
<feature type="compositionally biased region" description="Gly residues" evidence="1">
    <location>
        <begin position="960"/>
        <end position="969"/>
    </location>
</feature>
<dbReference type="Pfam" id="PF14905">
    <property type="entry name" value="OMP_b-brl_3"/>
    <property type="match status" value="1"/>
</dbReference>
<feature type="compositionally biased region" description="Basic and acidic residues" evidence="1">
    <location>
        <begin position="940"/>
        <end position="950"/>
    </location>
</feature>
<feature type="signal peptide" evidence="2">
    <location>
        <begin position="1"/>
        <end position="30"/>
    </location>
</feature>